<evidence type="ECO:0000256" key="4">
    <source>
        <dbReference type="ARBA" id="ARBA00022795"/>
    </source>
</evidence>
<dbReference type="AlphaFoldDB" id="A0A194AJY6"/>
<dbReference type="Pfam" id="PF04316">
    <property type="entry name" value="FlgM"/>
    <property type="match status" value="1"/>
</dbReference>
<keyword evidence="6" id="KW-0804">Transcription</keyword>
<keyword evidence="5" id="KW-0805">Transcription regulation</keyword>
<keyword evidence="11" id="KW-0966">Cell projection</keyword>
<evidence type="ECO:0000256" key="9">
    <source>
        <dbReference type="SAM" id="MobiDB-lite"/>
    </source>
</evidence>
<dbReference type="STRING" id="1592317.DPF_2358"/>
<dbReference type="GO" id="GO:0044781">
    <property type="term" value="P:bacterial-type flagellum organization"/>
    <property type="evidence" value="ECO:0007669"/>
    <property type="project" value="UniProtKB-KW"/>
</dbReference>
<proteinExistence type="inferred from homology"/>
<feature type="region of interest" description="Disordered" evidence="9">
    <location>
        <begin position="17"/>
        <end position="46"/>
    </location>
</feature>
<evidence type="ECO:0000259" key="10">
    <source>
        <dbReference type="Pfam" id="PF04316"/>
    </source>
</evidence>
<evidence type="ECO:0000256" key="1">
    <source>
        <dbReference type="ARBA" id="ARBA00005322"/>
    </source>
</evidence>
<protein>
    <recommendedName>
        <fullName evidence="2">Negative regulator of flagellin synthesis</fullName>
    </recommendedName>
    <alternativeName>
        <fullName evidence="8">Anti-sigma-28 factor</fullName>
    </alternativeName>
</protein>
<organism evidence="11 12">
    <name type="scientific">Desulfoplanes formicivorans</name>
    <dbReference type="NCBI Taxonomy" id="1592317"/>
    <lineage>
        <taxon>Bacteria</taxon>
        <taxon>Pseudomonadati</taxon>
        <taxon>Thermodesulfobacteriota</taxon>
        <taxon>Desulfovibrionia</taxon>
        <taxon>Desulfovibrionales</taxon>
        <taxon>Desulfoplanaceae</taxon>
        <taxon>Desulfoplanes</taxon>
    </lineage>
</organism>
<sequence length="99" mass="10595">MNIRTITAQIDQYKTSSLTQANKAKPSPPEGQAESAADTISLSNKGKLLQTAQETANASPGIREDKVEILKDQVASGTYTTDAGNIARNMLQEELDIMG</sequence>
<dbReference type="NCBIfam" id="TIGR03824">
    <property type="entry name" value="FlgM_jcvi"/>
    <property type="match status" value="1"/>
</dbReference>
<keyword evidence="4" id="KW-1005">Bacterial flagellum biogenesis</keyword>
<evidence type="ECO:0000256" key="5">
    <source>
        <dbReference type="ARBA" id="ARBA00023015"/>
    </source>
</evidence>
<evidence type="ECO:0000313" key="11">
    <source>
        <dbReference type="EMBL" id="GAU09628.1"/>
    </source>
</evidence>
<dbReference type="SUPFAM" id="SSF101498">
    <property type="entry name" value="Anti-sigma factor FlgM"/>
    <property type="match status" value="1"/>
</dbReference>
<gene>
    <name evidence="11" type="ORF">DPF_2358</name>
</gene>
<dbReference type="GO" id="GO:0045892">
    <property type="term" value="P:negative regulation of DNA-templated transcription"/>
    <property type="evidence" value="ECO:0007669"/>
    <property type="project" value="InterPro"/>
</dbReference>
<dbReference type="RefSeq" id="WP_069860150.1">
    <property type="nucleotide sequence ID" value="NZ_BDFE01000020.1"/>
</dbReference>
<dbReference type="Proteomes" id="UP000095200">
    <property type="component" value="Unassembled WGS sequence"/>
</dbReference>
<keyword evidence="11" id="KW-0282">Flagellum</keyword>
<evidence type="ECO:0000256" key="6">
    <source>
        <dbReference type="ARBA" id="ARBA00023163"/>
    </source>
</evidence>
<dbReference type="InterPro" id="IPR035890">
    <property type="entry name" value="Anti-sigma-28_factor_FlgM_sf"/>
</dbReference>
<keyword evidence="12" id="KW-1185">Reference proteome</keyword>
<evidence type="ECO:0000256" key="8">
    <source>
        <dbReference type="ARBA" id="ARBA00030117"/>
    </source>
</evidence>
<comment type="similarity">
    <text evidence="1">Belongs to the FlgM family.</text>
</comment>
<keyword evidence="3" id="KW-0678">Repressor</keyword>
<evidence type="ECO:0000256" key="2">
    <source>
        <dbReference type="ARBA" id="ARBA00017823"/>
    </source>
</evidence>
<dbReference type="InterPro" id="IPR007412">
    <property type="entry name" value="FlgM"/>
</dbReference>
<dbReference type="InterPro" id="IPR031316">
    <property type="entry name" value="FlgM_C"/>
</dbReference>
<evidence type="ECO:0000313" key="12">
    <source>
        <dbReference type="Proteomes" id="UP000095200"/>
    </source>
</evidence>
<dbReference type="EMBL" id="BDFE01000020">
    <property type="protein sequence ID" value="GAU09628.1"/>
    <property type="molecule type" value="Genomic_DNA"/>
</dbReference>
<evidence type="ECO:0000256" key="7">
    <source>
        <dbReference type="ARBA" id="ARBA00024739"/>
    </source>
</evidence>
<keyword evidence="11" id="KW-0969">Cilium</keyword>
<reference evidence="12" key="1">
    <citation type="submission" date="2016-06" db="EMBL/GenBank/DDBJ databases">
        <title>Draft genome sequence of Desulfoplanes formicivorans strain Pf12B.</title>
        <authorList>
            <person name="Watanabe M."/>
            <person name="Kojima H."/>
            <person name="Fukui M."/>
        </authorList>
    </citation>
    <scope>NUCLEOTIDE SEQUENCE [LARGE SCALE GENOMIC DNA]</scope>
    <source>
        <strain evidence="12">Pf12B</strain>
    </source>
</reference>
<comment type="caution">
    <text evidence="11">The sequence shown here is derived from an EMBL/GenBank/DDBJ whole genome shotgun (WGS) entry which is preliminary data.</text>
</comment>
<evidence type="ECO:0000256" key="3">
    <source>
        <dbReference type="ARBA" id="ARBA00022491"/>
    </source>
</evidence>
<comment type="function">
    <text evidence="7">Responsible for the coupling of flagellin expression to flagellar assembly by preventing expression of the flagellin genes when a component of the middle class of proteins is defective. It negatively regulates flagellar genes by inhibiting the activity of FliA by directly binding to FliA.</text>
</comment>
<name>A0A194AJY6_9BACT</name>
<feature type="domain" description="Anti-sigma-28 factor FlgM C-terminal" evidence="10">
    <location>
        <begin position="38"/>
        <end position="92"/>
    </location>
</feature>
<accession>A0A194AJY6</accession>